<dbReference type="HOGENOM" id="CLU_153734_0_0_3"/>
<gene>
    <name evidence="2" type="ORF">Mic7113_5317</name>
</gene>
<evidence type="ECO:0000313" key="3">
    <source>
        <dbReference type="Proteomes" id="UP000010471"/>
    </source>
</evidence>
<name>K9WMD6_9CYAN</name>
<dbReference type="OrthoDB" id="466321at2"/>
<organism evidence="2 3">
    <name type="scientific">Allocoleopsis franciscana PCC 7113</name>
    <dbReference type="NCBI Taxonomy" id="1173027"/>
    <lineage>
        <taxon>Bacteria</taxon>
        <taxon>Bacillati</taxon>
        <taxon>Cyanobacteriota</taxon>
        <taxon>Cyanophyceae</taxon>
        <taxon>Coleofasciculales</taxon>
        <taxon>Coleofasciculaceae</taxon>
        <taxon>Allocoleopsis</taxon>
        <taxon>Allocoleopsis franciscana</taxon>
    </lineage>
</organism>
<dbReference type="RefSeq" id="WP_015185099.1">
    <property type="nucleotide sequence ID" value="NC_019738.1"/>
</dbReference>
<feature type="region of interest" description="Disordered" evidence="1">
    <location>
        <begin position="124"/>
        <end position="145"/>
    </location>
</feature>
<evidence type="ECO:0000313" key="2">
    <source>
        <dbReference type="EMBL" id="AFZ20966.1"/>
    </source>
</evidence>
<accession>K9WMD6</accession>
<dbReference type="Proteomes" id="UP000010471">
    <property type="component" value="Chromosome"/>
</dbReference>
<protein>
    <submittedName>
        <fullName evidence="2">Uncharacterized protein</fullName>
    </submittedName>
</protein>
<sequence>MNAMKSIAWVVSLSVVAGGLMVPSVQAQKVPSSFGSFSDISGTNIWNNIPPMLGSDGKFDPNLLENISRVNRESEAAFEACNVALAQIEQSAPTTRRFSRRPSTETAEVPVACRQLEQLRAEAESLRTTVEQAQRSVSRSDFASW</sequence>
<dbReference type="STRING" id="1173027.Mic7113_5317"/>
<proteinExistence type="predicted"/>
<reference evidence="2 3" key="1">
    <citation type="submission" date="2012-06" db="EMBL/GenBank/DDBJ databases">
        <title>Finished chromosome of genome of Microcoleus sp. PCC 7113.</title>
        <authorList>
            <consortium name="US DOE Joint Genome Institute"/>
            <person name="Gugger M."/>
            <person name="Coursin T."/>
            <person name="Rippka R."/>
            <person name="Tandeau De Marsac N."/>
            <person name="Huntemann M."/>
            <person name="Wei C.-L."/>
            <person name="Han J."/>
            <person name="Detter J.C."/>
            <person name="Han C."/>
            <person name="Tapia R."/>
            <person name="Chen A."/>
            <person name="Kyrpides N."/>
            <person name="Mavromatis K."/>
            <person name="Markowitz V."/>
            <person name="Szeto E."/>
            <person name="Ivanova N."/>
            <person name="Pagani I."/>
            <person name="Pati A."/>
            <person name="Goodwin L."/>
            <person name="Nordberg H.P."/>
            <person name="Cantor M.N."/>
            <person name="Hua S.X."/>
            <person name="Woyke T."/>
            <person name="Kerfeld C.A."/>
        </authorList>
    </citation>
    <scope>NUCLEOTIDE SEQUENCE [LARGE SCALE GENOMIC DNA]</scope>
    <source>
        <strain evidence="2 3">PCC 7113</strain>
    </source>
</reference>
<evidence type="ECO:0000256" key="1">
    <source>
        <dbReference type="SAM" id="MobiDB-lite"/>
    </source>
</evidence>
<dbReference type="eggNOG" id="ENOG5033CEM">
    <property type="taxonomic scope" value="Bacteria"/>
</dbReference>
<dbReference type="AlphaFoldDB" id="K9WMD6"/>
<dbReference type="KEGG" id="mic:Mic7113_5317"/>
<dbReference type="EMBL" id="CP003630">
    <property type="protein sequence ID" value="AFZ20966.1"/>
    <property type="molecule type" value="Genomic_DNA"/>
</dbReference>
<keyword evidence="3" id="KW-1185">Reference proteome</keyword>
<feature type="compositionally biased region" description="Polar residues" evidence="1">
    <location>
        <begin position="126"/>
        <end position="145"/>
    </location>
</feature>